<dbReference type="AlphaFoldDB" id="B3JQX4"/>
<reference evidence="1 2" key="1">
    <citation type="submission" date="2008-04" db="EMBL/GenBank/DDBJ databases">
        <title>Draft genome sequence of Bacteroides coprocola (DSM 17136).</title>
        <authorList>
            <person name="Sudarsanam P."/>
            <person name="Ley R."/>
            <person name="Guruge J."/>
            <person name="Turnbaugh P.J."/>
            <person name="Mahowald M."/>
            <person name="Liep D."/>
            <person name="Gordon J."/>
        </authorList>
    </citation>
    <scope>NUCLEOTIDE SEQUENCE [LARGE SCALE GENOMIC DNA]</scope>
    <source>
        <strain evidence="1 2">DSM 17136</strain>
    </source>
</reference>
<protein>
    <submittedName>
        <fullName evidence="1">Uncharacterized protein</fullName>
    </submittedName>
</protein>
<evidence type="ECO:0000313" key="1">
    <source>
        <dbReference type="EMBL" id="EDU98681.1"/>
    </source>
</evidence>
<gene>
    <name evidence="1" type="ORF">BACCOP_04318</name>
</gene>
<reference evidence="1 2" key="2">
    <citation type="submission" date="2008-04" db="EMBL/GenBank/DDBJ databases">
        <authorList>
            <person name="Fulton L."/>
            <person name="Clifton S."/>
            <person name="Fulton B."/>
            <person name="Xu J."/>
            <person name="Minx P."/>
            <person name="Pepin K.H."/>
            <person name="Johnson M."/>
            <person name="Thiruvilangam P."/>
            <person name="Bhonagiri V."/>
            <person name="Nash W.E."/>
            <person name="Mardis E.R."/>
            <person name="Wilson R.K."/>
        </authorList>
    </citation>
    <scope>NUCLEOTIDE SEQUENCE [LARGE SCALE GENOMIC DNA]</scope>
    <source>
        <strain evidence="1 2">DSM 17136</strain>
    </source>
</reference>
<sequence>MLKNLPLSSEYKRKMKIFNEGRAYYHNKQIKGMFSLFLQYFIC</sequence>
<comment type="caution">
    <text evidence="1">The sequence shown here is derived from an EMBL/GenBank/DDBJ whole genome shotgun (WGS) entry which is preliminary data.</text>
</comment>
<dbReference type="HOGENOM" id="CLU_3229482_0_0_10"/>
<dbReference type="EMBL" id="ABIY02000133">
    <property type="protein sequence ID" value="EDU98681.1"/>
    <property type="molecule type" value="Genomic_DNA"/>
</dbReference>
<proteinExistence type="predicted"/>
<dbReference type="Proteomes" id="UP000003146">
    <property type="component" value="Unassembled WGS sequence"/>
</dbReference>
<evidence type="ECO:0000313" key="2">
    <source>
        <dbReference type="Proteomes" id="UP000003146"/>
    </source>
</evidence>
<accession>B3JQX4</accession>
<organism evidence="1 2">
    <name type="scientific">Phocaeicola coprocola DSM 17136</name>
    <dbReference type="NCBI Taxonomy" id="470145"/>
    <lineage>
        <taxon>Bacteria</taxon>
        <taxon>Pseudomonadati</taxon>
        <taxon>Bacteroidota</taxon>
        <taxon>Bacteroidia</taxon>
        <taxon>Bacteroidales</taxon>
        <taxon>Bacteroidaceae</taxon>
        <taxon>Phocaeicola</taxon>
    </lineage>
</organism>
<name>B3JQX4_9BACT</name>